<reference evidence="1 2" key="1">
    <citation type="submission" date="2019-08" db="EMBL/GenBank/DDBJ databases">
        <title>Complete genome sequence of Terriglobus albidus strain ORNL.</title>
        <authorList>
            <person name="Podar M."/>
        </authorList>
    </citation>
    <scope>NUCLEOTIDE SEQUENCE [LARGE SCALE GENOMIC DNA]</scope>
    <source>
        <strain evidence="1 2">ORNL</strain>
    </source>
</reference>
<evidence type="ECO:0000313" key="1">
    <source>
        <dbReference type="EMBL" id="QEE27173.1"/>
    </source>
</evidence>
<name>A0A5B9E4F3_9BACT</name>
<organism evidence="1 2">
    <name type="scientific">Terriglobus albidus</name>
    <dbReference type="NCBI Taxonomy" id="1592106"/>
    <lineage>
        <taxon>Bacteria</taxon>
        <taxon>Pseudomonadati</taxon>
        <taxon>Acidobacteriota</taxon>
        <taxon>Terriglobia</taxon>
        <taxon>Terriglobales</taxon>
        <taxon>Acidobacteriaceae</taxon>
        <taxon>Terriglobus</taxon>
    </lineage>
</organism>
<accession>A0A5B9E4F3</accession>
<dbReference type="AlphaFoldDB" id="A0A5B9E4F3"/>
<evidence type="ECO:0000313" key="2">
    <source>
        <dbReference type="Proteomes" id="UP000321820"/>
    </source>
</evidence>
<dbReference type="RefSeq" id="WP_147646366.1">
    <property type="nucleotide sequence ID" value="NZ_CP042806.1"/>
</dbReference>
<sequence>MLRMIDENMAENEHLVAVEILDYMEKNQDKLLAEFSKHGVAVIPTSIGELRITPELLQEVEGATV</sequence>
<dbReference type="Proteomes" id="UP000321820">
    <property type="component" value="Chromosome"/>
</dbReference>
<keyword evidence="2" id="KW-1185">Reference proteome</keyword>
<gene>
    <name evidence="1" type="ORF">FTW19_03575</name>
</gene>
<dbReference type="KEGG" id="talb:FTW19_03575"/>
<proteinExistence type="predicted"/>
<protein>
    <submittedName>
        <fullName evidence="1">Uncharacterized protein</fullName>
    </submittedName>
</protein>
<dbReference type="EMBL" id="CP042806">
    <property type="protein sequence ID" value="QEE27173.1"/>
    <property type="molecule type" value="Genomic_DNA"/>
</dbReference>